<dbReference type="SUPFAM" id="SSF47413">
    <property type="entry name" value="lambda repressor-like DNA-binding domains"/>
    <property type="match status" value="1"/>
</dbReference>
<gene>
    <name evidence="2" type="ORF">CON71_29370</name>
</gene>
<dbReference type="Pfam" id="PF01381">
    <property type="entry name" value="HTH_3"/>
    <property type="match status" value="1"/>
</dbReference>
<evidence type="ECO:0000313" key="2">
    <source>
        <dbReference type="EMBL" id="PEA86532.1"/>
    </source>
</evidence>
<name>A0A9X6THS2_BACTU</name>
<protein>
    <submittedName>
        <fullName evidence="2">Transcriptional regulator</fullName>
    </submittedName>
</protein>
<comment type="caution">
    <text evidence="2">The sequence shown here is derived from an EMBL/GenBank/DDBJ whole genome shotgun (WGS) entry which is preliminary data.</text>
</comment>
<dbReference type="GO" id="GO:0003677">
    <property type="term" value="F:DNA binding"/>
    <property type="evidence" value="ECO:0007669"/>
    <property type="project" value="InterPro"/>
</dbReference>
<dbReference type="RefSeq" id="WP_098902633.1">
    <property type="nucleotide sequence ID" value="NZ_NVNL01000071.1"/>
</dbReference>
<feature type="domain" description="HTH cro/C1-type" evidence="1">
    <location>
        <begin position="10"/>
        <end position="64"/>
    </location>
</feature>
<evidence type="ECO:0000313" key="3">
    <source>
        <dbReference type="Proteomes" id="UP000220702"/>
    </source>
</evidence>
<dbReference type="CDD" id="cd00093">
    <property type="entry name" value="HTH_XRE"/>
    <property type="match status" value="1"/>
</dbReference>
<dbReference type="AlphaFoldDB" id="A0A9X6THS2"/>
<accession>A0A9X6THS2</accession>
<sequence>MKKNILGPAIKYLRKYRRMTQKDLEKITGYKQSTISGHENRNSTLDELDIQNYANALTVSPQSFFTIAEKLENGESITDDDVSGIISINAVRKTEDDTHMVIAAHMDDNLSEDEMKEVIDFINFVKSKRKKER</sequence>
<proteinExistence type="predicted"/>
<dbReference type="PROSITE" id="PS50943">
    <property type="entry name" value="HTH_CROC1"/>
    <property type="match status" value="1"/>
</dbReference>
<dbReference type="InterPro" id="IPR001387">
    <property type="entry name" value="Cro/C1-type_HTH"/>
</dbReference>
<organism evidence="2 3">
    <name type="scientific">Bacillus thuringiensis</name>
    <dbReference type="NCBI Taxonomy" id="1428"/>
    <lineage>
        <taxon>Bacteria</taxon>
        <taxon>Bacillati</taxon>
        <taxon>Bacillota</taxon>
        <taxon>Bacilli</taxon>
        <taxon>Bacillales</taxon>
        <taxon>Bacillaceae</taxon>
        <taxon>Bacillus</taxon>
        <taxon>Bacillus cereus group</taxon>
    </lineage>
</organism>
<dbReference type="InterPro" id="IPR010982">
    <property type="entry name" value="Lambda_DNA-bd_dom_sf"/>
</dbReference>
<evidence type="ECO:0000259" key="1">
    <source>
        <dbReference type="PROSITE" id="PS50943"/>
    </source>
</evidence>
<reference evidence="2 3" key="1">
    <citation type="submission" date="2017-09" db="EMBL/GenBank/DDBJ databases">
        <title>Large-scale bioinformatics analysis of Bacillus genomes uncovers conserved roles of natural products in bacterial physiology.</title>
        <authorList>
            <consortium name="Agbiome Team Llc"/>
            <person name="Bleich R.M."/>
            <person name="Grubbs K.J."/>
            <person name="Santa Maria K.C."/>
            <person name="Allen S.E."/>
            <person name="Farag S."/>
            <person name="Shank E.A."/>
            <person name="Bowers A."/>
        </authorList>
    </citation>
    <scope>NUCLEOTIDE SEQUENCE [LARGE SCALE GENOMIC DNA]</scope>
    <source>
        <strain evidence="2 3">AFS089089</strain>
    </source>
</reference>
<dbReference type="Proteomes" id="UP000220702">
    <property type="component" value="Unassembled WGS sequence"/>
</dbReference>
<dbReference type="Gene3D" id="1.10.260.40">
    <property type="entry name" value="lambda repressor-like DNA-binding domains"/>
    <property type="match status" value="1"/>
</dbReference>
<dbReference type="EMBL" id="NVNL01000071">
    <property type="protein sequence ID" value="PEA86532.1"/>
    <property type="molecule type" value="Genomic_DNA"/>
</dbReference>
<dbReference type="SMART" id="SM00530">
    <property type="entry name" value="HTH_XRE"/>
    <property type="match status" value="1"/>
</dbReference>